<evidence type="ECO:0000313" key="2">
    <source>
        <dbReference type="EMBL" id="SNV59859.1"/>
    </source>
</evidence>
<sequence length="269" mass="30556">MYIKRIGLCILAIIIMGLSYWLAVGGTNHGTKTIRIDPESHALVNSSDAVISKRILAMKTVDSRVYFLGYDGYGVYNLDNNTLSLMPIAFRGPHVDVPETTAYQRGLKNVIKVKAFSDFDDKDRSELEGLLKSSDRGTYYYGDFYHSGYEASLIDLRDQYFITNTVRALKRVNHTLYVYDASGFIIIDLDTRQIQGFFNNRISGEGAKGIPDSLRGHYGPNFTMIYALSKLAPEDLDILWTMRKQYLEKSPQVVEEKDLFPLNLEDMTL</sequence>
<name>A0A239YL72_9FIRM</name>
<reference evidence="2 3" key="1">
    <citation type="submission" date="2017-06" db="EMBL/GenBank/DDBJ databases">
        <authorList>
            <consortium name="Pathogen Informatics"/>
        </authorList>
    </citation>
    <scope>NUCLEOTIDE SEQUENCE [LARGE SCALE GENOMIC DNA]</scope>
    <source>
        <strain evidence="2 3">NCTC12018</strain>
    </source>
</reference>
<dbReference type="KEGG" id="vrm:44547418_00516"/>
<keyword evidence="3" id="KW-1185">Reference proteome</keyword>
<evidence type="ECO:0000256" key="1">
    <source>
        <dbReference type="SAM" id="Phobius"/>
    </source>
</evidence>
<keyword evidence="1" id="KW-0812">Transmembrane</keyword>
<dbReference type="AlphaFoldDB" id="A0A239YL72"/>
<protein>
    <submittedName>
        <fullName evidence="2">Uncharacterized protein</fullName>
    </submittedName>
</protein>
<dbReference type="EMBL" id="LT906470">
    <property type="protein sequence ID" value="SNV59859.1"/>
    <property type="molecule type" value="Genomic_DNA"/>
</dbReference>
<keyword evidence="1" id="KW-0472">Membrane</keyword>
<dbReference type="RefSeq" id="WP_095065470.1">
    <property type="nucleotide sequence ID" value="NZ_LT906470.1"/>
</dbReference>
<proteinExistence type="predicted"/>
<organism evidence="2 3">
    <name type="scientific">Veillonella rodentium</name>
    <dbReference type="NCBI Taxonomy" id="248315"/>
    <lineage>
        <taxon>Bacteria</taxon>
        <taxon>Bacillati</taxon>
        <taxon>Bacillota</taxon>
        <taxon>Negativicutes</taxon>
        <taxon>Veillonellales</taxon>
        <taxon>Veillonellaceae</taxon>
        <taxon>Veillonella</taxon>
    </lineage>
</organism>
<accession>A0A239YL72</accession>
<feature type="transmembrane region" description="Helical" evidence="1">
    <location>
        <begin position="7"/>
        <end position="24"/>
    </location>
</feature>
<keyword evidence="1" id="KW-1133">Transmembrane helix</keyword>
<gene>
    <name evidence="2" type="ORF">SAMEA44547418_00516</name>
</gene>
<dbReference type="Proteomes" id="UP000214973">
    <property type="component" value="Chromosome 1"/>
</dbReference>
<evidence type="ECO:0000313" key="3">
    <source>
        <dbReference type="Proteomes" id="UP000214973"/>
    </source>
</evidence>